<gene>
    <name evidence="3" type="ORF">GCM10011322_20510</name>
</gene>
<evidence type="ECO:0000313" key="4">
    <source>
        <dbReference type="Proteomes" id="UP000600449"/>
    </source>
</evidence>
<evidence type="ECO:0000256" key="2">
    <source>
        <dbReference type="SAM" id="MobiDB-lite"/>
    </source>
</evidence>
<keyword evidence="1" id="KW-0175">Coiled coil</keyword>
<dbReference type="RefSeq" id="WP_188912402.1">
    <property type="nucleotide sequence ID" value="NZ_BMMF01000005.1"/>
</dbReference>
<reference evidence="3 4" key="1">
    <citation type="journal article" date="2014" name="Int. J. Syst. Evol. Microbiol.">
        <title>Complete genome sequence of Corynebacterium casei LMG S-19264T (=DSM 44701T), isolated from a smear-ripened cheese.</title>
        <authorList>
            <consortium name="US DOE Joint Genome Institute (JGI-PGF)"/>
            <person name="Walter F."/>
            <person name="Albersmeier A."/>
            <person name="Kalinowski J."/>
            <person name="Ruckert C."/>
        </authorList>
    </citation>
    <scope>NUCLEOTIDE SEQUENCE [LARGE SCALE GENOMIC DNA]</scope>
    <source>
        <strain evidence="3 4">CGMCC 1.9161</strain>
    </source>
</reference>
<name>A0A917Q7Q2_9HYPH</name>
<protein>
    <submittedName>
        <fullName evidence="3">Uncharacterized protein</fullName>
    </submittedName>
</protein>
<evidence type="ECO:0000256" key="1">
    <source>
        <dbReference type="SAM" id="Coils"/>
    </source>
</evidence>
<dbReference type="EMBL" id="BMMF01000005">
    <property type="protein sequence ID" value="GGK33743.1"/>
    <property type="molecule type" value="Genomic_DNA"/>
</dbReference>
<keyword evidence="4" id="KW-1185">Reference proteome</keyword>
<dbReference type="AlphaFoldDB" id="A0A917Q7Q2"/>
<proteinExistence type="predicted"/>
<comment type="caution">
    <text evidence="3">The sequence shown here is derived from an EMBL/GenBank/DDBJ whole genome shotgun (WGS) entry which is preliminary data.</text>
</comment>
<feature type="region of interest" description="Disordered" evidence="2">
    <location>
        <begin position="137"/>
        <end position="160"/>
    </location>
</feature>
<organism evidence="3 4">
    <name type="scientific">Salinarimonas ramus</name>
    <dbReference type="NCBI Taxonomy" id="690164"/>
    <lineage>
        <taxon>Bacteria</taxon>
        <taxon>Pseudomonadati</taxon>
        <taxon>Pseudomonadota</taxon>
        <taxon>Alphaproteobacteria</taxon>
        <taxon>Hyphomicrobiales</taxon>
        <taxon>Salinarimonadaceae</taxon>
        <taxon>Salinarimonas</taxon>
    </lineage>
</organism>
<accession>A0A917Q7Q2</accession>
<dbReference type="Proteomes" id="UP000600449">
    <property type="component" value="Unassembled WGS sequence"/>
</dbReference>
<feature type="coiled-coil region" evidence="1">
    <location>
        <begin position="61"/>
        <end position="123"/>
    </location>
</feature>
<sequence>MTDARARHASLVRIHALQETKRKLEEWKLADFARRTRAVAQAQEETIAALNADTPLKGLFVESGAKRLESLARQRRQLEAASERQEEAVRVEARREKAAGILKAEAARQVEDERRRKEDLDILEAFLAGGGEAQIGSLRKEAPITQASSPQASGKGGSVA</sequence>
<evidence type="ECO:0000313" key="3">
    <source>
        <dbReference type="EMBL" id="GGK33743.1"/>
    </source>
</evidence>